<evidence type="ECO:0000313" key="1">
    <source>
        <dbReference type="EMBL" id="MBW76124.1"/>
    </source>
</evidence>
<protein>
    <submittedName>
        <fullName evidence="1">Putative secreted protein</fullName>
    </submittedName>
</protein>
<proteinExistence type="predicted"/>
<dbReference type="AlphaFoldDB" id="A0A2M4DEW6"/>
<reference evidence="1" key="1">
    <citation type="submission" date="2018-01" db="EMBL/GenBank/DDBJ databases">
        <title>An insight into the sialome of Amazonian anophelines.</title>
        <authorList>
            <person name="Ribeiro J.M."/>
            <person name="Scarpassa V."/>
            <person name="Calvo E."/>
        </authorList>
    </citation>
    <scope>NUCLEOTIDE SEQUENCE</scope>
</reference>
<dbReference type="EMBL" id="GGFL01011946">
    <property type="protein sequence ID" value="MBW76124.1"/>
    <property type="molecule type" value="Transcribed_RNA"/>
</dbReference>
<sequence>MLRSWHSRFACFCSTFTCSLGKAKRETLATPPHDRRTVLSLIAMKSYVLLLLLRSRDINKLNTKPSLATIVLLPRFAIFRVTSANFSFIPGGKERAGFIL</sequence>
<accession>A0A2M4DEW6</accession>
<name>A0A2M4DEW6_ANODA</name>
<organism evidence="1">
    <name type="scientific">Anopheles darlingi</name>
    <name type="common">Mosquito</name>
    <dbReference type="NCBI Taxonomy" id="43151"/>
    <lineage>
        <taxon>Eukaryota</taxon>
        <taxon>Metazoa</taxon>
        <taxon>Ecdysozoa</taxon>
        <taxon>Arthropoda</taxon>
        <taxon>Hexapoda</taxon>
        <taxon>Insecta</taxon>
        <taxon>Pterygota</taxon>
        <taxon>Neoptera</taxon>
        <taxon>Endopterygota</taxon>
        <taxon>Diptera</taxon>
        <taxon>Nematocera</taxon>
        <taxon>Culicoidea</taxon>
        <taxon>Culicidae</taxon>
        <taxon>Anophelinae</taxon>
        <taxon>Anopheles</taxon>
    </lineage>
</organism>